<comment type="caution">
    <text evidence="2">The sequence shown here is derived from an EMBL/GenBank/DDBJ whole genome shotgun (WGS) entry which is preliminary data.</text>
</comment>
<evidence type="ECO:0000256" key="1">
    <source>
        <dbReference type="SAM" id="MobiDB-lite"/>
    </source>
</evidence>
<feature type="compositionally biased region" description="Polar residues" evidence="1">
    <location>
        <begin position="1"/>
        <end position="33"/>
    </location>
</feature>
<accession>A0AAV9FJR7</accession>
<dbReference type="EMBL" id="JAUJYO010000001">
    <property type="protein sequence ID" value="KAK1325119.1"/>
    <property type="molecule type" value="Genomic_DNA"/>
</dbReference>
<gene>
    <name evidence="2" type="ORF">QJS10_CPA01g02410</name>
</gene>
<dbReference type="AlphaFoldDB" id="A0AAV9FJR7"/>
<proteinExistence type="predicted"/>
<organism evidence="2 3">
    <name type="scientific">Acorus calamus</name>
    <name type="common">Sweet flag</name>
    <dbReference type="NCBI Taxonomy" id="4465"/>
    <lineage>
        <taxon>Eukaryota</taxon>
        <taxon>Viridiplantae</taxon>
        <taxon>Streptophyta</taxon>
        <taxon>Embryophyta</taxon>
        <taxon>Tracheophyta</taxon>
        <taxon>Spermatophyta</taxon>
        <taxon>Magnoliopsida</taxon>
        <taxon>Liliopsida</taxon>
        <taxon>Acoraceae</taxon>
        <taxon>Acorus</taxon>
    </lineage>
</organism>
<feature type="region of interest" description="Disordered" evidence="1">
    <location>
        <begin position="1"/>
        <end position="52"/>
    </location>
</feature>
<dbReference type="Proteomes" id="UP001180020">
    <property type="component" value="Unassembled WGS sequence"/>
</dbReference>
<reference evidence="2" key="1">
    <citation type="journal article" date="2023" name="Nat. Commun.">
        <title>Diploid and tetraploid genomes of Acorus and the evolution of monocots.</title>
        <authorList>
            <person name="Ma L."/>
            <person name="Liu K.W."/>
            <person name="Li Z."/>
            <person name="Hsiao Y.Y."/>
            <person name="Qi Y."/>
            <person name="Fu T."/>
            <person name="Tang G.D."/>
            <person name="Zhang D."/>
            <person name="Sun W.H."/>
            <person name="Liu D.K."/>
            <person name="Li Y."/>
            <person name="Chen G.Z."/>
            <person name="Liu X.D."/>
            <person name="Liao X.Y."/>
            <person name="Jiang Y.T."/>
            <person name="Yu X."/>
            <person name="Hao Y."/>
            <person name="Huang J."/>
            <person name="Zhao X.W."/>
            <person name="Ke S."/>
            <person name="Chen Y.Y."/>
            <person name="Wu W.L."/>
            <person name="Hsu J.L."/>
            <person name="Lin Y.F."/>
            <person name="Huang M.D."/>
            <person name="Li C.Y."/>
            <person name="Huang L."/>
            <person name="Wang Z.W."/>
            <person name="Zhao X."/>
            <person name="Zhong W.Y."/>
            <person name="Peng D.H."/>
            <person name="Ahmad S."/>
            <person name="Lan S."/>
            <person name="Zhang J.S."/>
            <person name="Tsai W.C."/>
            <person name="Van de Peer Y."/>
            <person name="Liu Z.J."/>
        </authorList>
    </citation>
    <scope>NUCLEOTIDE SEQUENCE</scope>
    <source>
        <strain evidence="2">CP</strain>
    </source>
</reference>
<protein>
    <submittedName>
        <fullName evidence="2">Uncharacterized protein</fullName>
    </submittedName>
</protein>
<evidence type="ECO:0000313" key="3">
    <source>
        <dbReference type="Proteomes" id="UP001180020"/>
    </source>
</evidence>
<keyword evidence="3" id="KW-1185">Reference proteome</keyword>
<name>A0AAV9FJR7_ACOCL</name>
<evidence type="ECO:0000313" key="2">
    <source>
        <dbReference type="EMBL" id="KAK1325119.1"/>
    </source>
</evidence>
<sequence>MDNATLSRPTSIASRLQAASGTPQQNLSQASSGTGAGIGNVIQNSTKESHPASTVIPKALETTQKAVQDPTLIVDLTPAGPESCPIGVHCSTSEVVVDSQVQGKAVVGNTLVEPLIAHDQASFDMTQRTLQENANTRKVLPVEHMITENSFNLLKLFSDSGMHDQPGGELVVVLHQTSLRPSAAFEASPNLTFGHVNTSFASLEADKEKKKKKTREKK</sequence>
<reference evidence="2" key="2">
    <citation type="submission" date="2023-06" db="EMBL/GenBank/DDBJ databases">
        <authorList>
            <person name="Ma L."/>
            <person name="Liu K.-W."/>
            <person name="Li Z."/>
            <person name="Hsiao Y.-Y."/>
            <person name="Qi Y."/>
            <person name="Fu T."/>
            <person name="Tang G."/>
            <person name="Zhang D."/>
            <person name="Sun W.-H."/>
            <person name="Liu D.-K."/>
            <person name="Li Y."/>
            <person name="Chen G.-Z."/>
            <person name="Liu X.-D."/>
            <person name="Liao X.-Y."/>
            <person name="Jiang Y.-T."/>
            <person name="Yu X."/>
            <person name="Hao Y."/>
            <person name="Huang J."/>
            <person name="Zhao X.-W."/>
            <person name="Ke S."/>
            <person name="Chen Y.-Y."/>
            <person name="Wu W.-L."/>
            <person name="Hsu J.-L."/>
            <person name="Lin Y.-F."/>
            <person name="Huang M.-D."/>
            <person name="Li C.-Y."/>
            <person name="Huang L."/>
            <person name="Wang Z.-W."/>
            <person name="Zhao X."/>
            <person name="Zhong W.-Y."/>
            <person name="Peng D.-H."/>
            <person name="Ahmad S."/>
            <person name="Lan S."/>
            <person name="Zhang J.-S."/>
            <person name="Tsai W.-C."/>
            <person name="Van De Peer Y."/>
            <person name="Liu Z.-J."/>
        </authorList>
    </citation>
    <scope>NUCLEOTIDE SEQUENCE</scope>
    <source>
        <strain evidence="2">CP</strain>
        <tissue evidence="2">Leaves</tissue>
    </source>
</reference>